<dbReference type="EMBL" id="FTPK01000002">
    <property type="protein sequence ID" value="SIT68840.1"/>
    <property type="molecule type" value="Genomic_DNA"/>
</dbReference>
<dbReference type="InterPro" id="IPR014001">
    <property type="entry name" value="Helicase_ATP-bd"/>
</dbReference>
<dbReference type="STRING" id="233100.SAMN05216526_0946"/>
<evidence type="ECO:0000259" key="6">
    <source>
        <dbReference type="PROSITE" id="PS51192"/>
    </source>
</evidence>
<dbReference type="Pfam" id="PF11898">
    <property type="entry name" value="DUF3418"/>
    <property type="match status" value="1"/>
</dbReference>
<evidence type="ECO:0000256" key="4">
    <source>
        <dbReference type="ARBA" id="ARBA00022806"/>
    </source>
</evidence>
<protein>
    <submittedName>
        <fullName evidence="8">ATP-dependent helicase HrpA</fullName>
    </submittedName>
</protein>
<dbReference type="AlphaFoldDB" id="A0A1R3VV06"/>
<evidence type="ECO:0000313" key="8">
    <source>
        <dbReference type="EMBL" id="SIT68840.1"/>
    </source>
</evidence>
<dbReference type="InterPro" id="IPR010222">
    <property type="entry name" value="RNA_helicase_HrpA"/>
</dbReference>
<dbReference type="SMART" id="SM00490">
    <property type="entry name" value="HELICc"/>
    <property type="match status" value="1"/>
</dbReference>
<keyword evidence="9" id="KW-1185">Reference proteome</keyword>
<feature type="domain" description="Helicase ATP-binding" evidence="6">
    <location>
        <begin position="24"/>
        <end position="187"/>
    </location>
</feature>
<dbReference type="InterPro" id="IPR011545">
    <property type="entry name" value="DEAD/DEAH_box_helicase_dom"/>
</dbReference>
<dbReference type="InterPro" id="IPR024590">
    <property type="entry name" value="HrpA_C"/>
</dbReference>
<dbReference type="PANTHER" id="PTHR18934:SF99">
    <property type="entry name" value="ATP-DEPENDENT RNA HELICASE DHX37-RELATED"/>
    <property type="match status" value="1"/>
</dbReference>
<dbReference type="Proteomes" id="UP000223759">
    <property type="component" value="Unassembled WGS sequence"/>
</dbReference>
<dbReference type="InterPro" id="IPR011709">
    <property type="entry name" value="DEAD-box_helicase_OB_fold"/>
</dbReference>
<evidence type="ECO:0000313" key="9">
    <source>
        <dbReference type="Proteomes" id="UP000223759"/>
    </source>
</evidence>
<organism evidence="8 9">
    <name type="scientific">Ectothiorhodosinus mongolicus</name>
    <dbReference type="NCBI Taxonomy" id="233100"/>
    <lineage>
        <taxon>Bacteria</taxon>
        <taxon>Pseudomonadati</taxon>
        <taxon>Pseudomonadota</taxon>
        <taxon>Gammaproteobacteria</taxon>
        <taxon>Chromatiales</taxon>
        <taxon>Ectothiorhodospiraceae</taxon>
        <taxon>Ectothiorhodosinus</taxon>
    </lineage>
</organism>
<proteinExistence type="inferred from homology"/>
<accession>A0A1R3VV06</accession>
<dbReference type="Pfam" id="PF07717">
    <property type="entry name" value="OB_NTP_bind"/>
    <property type="match status" value="1"/>
</dbReference>
<dbReference type="Gene3D" id="3.40.50.300">
    <property type="entry name" value="P-loop containing nucleotide triphosphate hydrolases"/>
    <property type="match status" value="2"/>
</dbReference>
<evidence type="ECO:0000259" key="7">
    <source>
        <dbReference type="PROSITE" id="PS51194"/>
    </source>
</evidence>
<dbReference type="PROSITE" id="PS51192">
    <property type="entry name" value="HELICASE_ATP_BIND_1"/>
    <property type="match status" value="1"/>
</dbReference>
<keyword evidence="4 8" id="KW-0347">Helicase</keyword>
<dbReference type="SMART" id="SM00487">
    <property type="entry name" value="DEXDc"/>
    <property type="match status" value="1"/>
</dbReference>
<dbReference type="NCBIfam" id="TIGR01967">
    <property type="entry name" value="DEAH_box_HrpA"/>
    <property type="match status" value="1"/>
</dbReference>
<dbReference type="InterPro" id="IPR007502">
    <property type="entry name" value="Helicase-assoc_dom"/>
</dbReference>
<gene>
    <name evidence="8" type="ORF">SAMN05216526_0946</name>
</gene>
<keyword evidence="3" id="KW-0378">Hydrolase</keyword>
<dbReference type="GO" id="GO:0005524">
    <property type="term" value="F:ATP binding"/>
    <property type="evidence" value="ECO:0007669"/>
    <property type="project" value="UniProtKB-KW"/>
</dbReference>
<dbReference type="Gene3D" id="1.20.120.1080">
    <property type="match status" value="1"/>
</dbReference>
<dbReference type="PROSITE" id="PS00690">
    <property type="entry name" value="DEAH_ATP_HELICASE"/>
    <property type="match status" value="1"/>
</dbReference>
<dbReference type="InterPro" id="IPR027417">
    <property type="entry name" value="P-loop_NTPase"/>
</dbReference>
<reference evidence="8 9" key="1">
    <citation type="submission" date="2017-01" db="EMBL/GenBank/DDBJ databases">
        <authorList>
            <person name="Mah S.A."/>
            <person name="Swanson W.J."/>
            <person name="Moy G.W."/>
            <person name="Vacquier V.D."/>
        </authorList>
    </citation>
    <scope>NUCLEOTIDE SEQUENCE [LARGE SCALE GENOMIC DNA]</scope>
    <source>
        <strain evidence="8 9">M9</strain>
    </source>
</reference>
<dbReference type="PANTHER" id="PTHR18934">
    <property type="entry name" value="ATP-DEPENDENT RNA HELICASE"/>
    <property type="match status" value="1"/>
</dbReference>
<evidence type="ECO:0000256" key="5">
    <source>
        <dbReference type="ARBA" id="ARBA00022840"/>
    </source>
</evidence>
<evidence type="ECO:0000256" key="3">
    <source>
        <dbReference type="ARBA" id="ARBA00022801"/>
    </source>
</evidence>
<dbReference type="SMART" id="SM00847">
    <property type="entry name" value="HA2"/>
    <property type="match status" value="1"/>
</dbReference>
<dbReference type="GO" id="GO:0003724">
    <property type="term" value="F:RNA helicase activity"/>
    <property type="evidence" value="ECO:0007669"/>
    <property type="project" value="InterPro"/>
</dbReference>
<keyword evidence="5" id="KW-0067">ATP-binding</keyword>
<dbReference type="NCBIfam" id="NF008348">
    <property type="entry name" value="PRK11131.1"/>
    <property type="match status" value="1"/>
</dbReference>
<dbReference type="GO" id="GO:0016787">
    <property type="term" value="F:hydrolase activity"/>
    <property type="evidence" value="ECO:0007669"/>
    <property type="project" value="UniProtKB-KW"/>
</dbReference>
<dbReference type="Pfam" id="PF00271">
    <property type="entry name" value="Helicase_C"/>
    <property type="match status" value="1"/>
</dbReference>
<dbReference type="Pfam" id="PF00270">
    <property type="entry name" value="DEAD"/>
    <property type="match status" value="1"/>
</dbReference>
<dbReference type="RefSeq" id="WP_084178650.1">
    <property type="nucleotide sequence ID" value="NZ_CP023018.1"/>
</dbReference>
<dbReference type="SMART" id="SM00382">
    <property type="entry name" value="AAA"/>
    <property type="match status" value="1"/>
</dbReference>
<dbReference type="GO" id="GO:0003723">
    <property type="term" value="F:RNA binding"/>
    <property type="evidence" value="ECO:0007669"/>
    <property type="project" value="TreeGrafter"/>
</dbReference>
<dbReference type="InterPro" id="IPR001650">
    <property type="entry name" value="Helicase_C-like"/>
</dbReference>
<sequence>MPEHPSAITFPEDLPVSQHRQEIADLIAAHQVLVLCGETGSGKTTQLPKICLSLGRGQNGLIGHTQPRRIAARSVATRIAEELKVRLGGRVGFKMRFADHVGADCQIKLMTDGILLAELRADPKLRAYGTLIIDEAHERSLNIDFLLGYLKRLLPKRPDLKLIITSATLDPERIAAHFGQAPIYEVPGRSYPVEVRYRSVQGEAEAQPDRDLNQAIIDAVDELAAEGEGDVLVFLPGEREIREAAEALRKHHPRHTEILPLYARLSSAEQQRIFTRHVGRRVVLATNVAETALTVPGIRYVIDSGLARLARYAWRSRLQRLSLEPISQASAQQRAGRCGRLGPGICIRLYAEEDFDLRPMHTDPEILRSNLTSVVLQMAHLDLGDPQQFPFIDAPDPRLIRDAFKLLETLRAVDAQHRITRHGRRLARLPLDPSLAAMLLAADEQQALAEVSRIVALLAIQDPRERPAEKRQAADEAHAQWRVPGSDFLSYLSLWEAWQEQSRHLSQRKLRDWCKSHYLSFLRMRDWQDLLGQLRRYHGELGLKENTQPAEPAAIHKALLTGLINQVGVKTEKGDYLGARNRRFAIHPGSGLFKSNPAWLMAAEIAETTRVYARECAAIRPEWIESVAPHLLKHHYFEPHFQPRRGTVGGFDRITLHGLVVHPKKRINFATVDPQESRRVFIREGLVAGRLRSDSKALKHNQALIESIADLEAKGRRRDLLVDEQVLYDFYDARLPDSIVDAAHFEAWRKRIERDQPQFLILQRDALLQTEAPVDSQRDFPDVLEIAGLRLPLSYRFEPGHNADGVTLQIPLAALNGLPDDVGDWLVPGLLEEKLTALIKSLPKAIRKQFVPAPEFAKAALGRLGKPEGALLPALSQVLDAITGTAVAADQWRPEQLEPHLRMRFEVLSHEGKPLASGRDLAALKAQLSGQAQASFAEQRPSNWERDEISEWDFGTLKPWVDFDRHGATLRAYPALVDKQSSVSLVLADSPEKAQQLHRGGLRRLFMLGAREPVKYLSRQLPNIQQLCLRYAPIDRCEVLKEEIIFRAVEQVFMVQPWPVDADSFHARLDAGRGELVAVTGEVCALLDRVFEAYTQLRAQLKGSLPLSLIEAAADVQDQLAHLLYPGFLLQTPAHWLQQYPRYLQAMSRRLEKAEAAPDRDRRLRVELLPLWEDCKHRLAAYKDDVLDEQDAQQAALIAYRWRLEELRVSVFAQELGTQEKVSLKRLEADRQALSQAAK</sequence>
<comment type="similarity">
    <text evidence="1">Belongs to the DEAD box helicase family. DEAH subfamily.</text>
</comment>
<name>A0A1R3VV06_9GAMM</name>
<evidence type="ECO:0000256" key="2">
    <source>
        <dbReference type="ARBA" id="ARBA00022741"/>
    </source>
</evidence>
<dbReference type="SUPFAM" id="SSF52540">
    <property type="entry name" value="P-loop containing nucleoside triphosphate hydrolases"/>
    <property type="match status" value="1"/>
</dbReference>
<evidence type="ECO:0000256" key="1">
    <source>
        <dbReference type="ARBA" id="ARBA00008792"/>
    </source>
</evidence>
<keyword evidence="2" id="KW-0547">Nucleotide-binding</keyword>
<dbReference type="InterPro" id="IPR003593">
    <property type="entry name" value="AAA+_ATPase"/>
</dbReference>
<dbReference type="OrthoDB" id="9805617at2"/>
<feature type="domain" description="Helicase C-terminal" evidence="7">
    <location>
        <begin position="211"/>
        <end position="382"/>
    </location>
</feature>
<dbReference type="Pfam" id="PF21010">
    <property type="entry name" value="HA2_C"/>
    <property type="match status" value="1"/>
</dbReference>
<dbReference type="PROSITE" id="PS51194">
    <property type="entry name" value="HELICASE_CTER"/>
    <property type="match status" value="1"/>
</dbReference>
<dbReference type="CDD" id="cd18791">
    <property type="entry name" value="SF2_C_RHA"/>
    <property type="match status" value="1"/>
</dbReference>
<dbReference type="FunFam" id="1.20.120.1080:FF:000005">
    <property type="entry name" value="ATP-dependent helicase HrpA"/>
    <property type="match status" value="1"/>
</dbReference>
<dbReference type="InterPro" id="IPR002464">
    <property type="entry name" value="DNA/RNA_helicase_DEAH_CS"/>
</dbReference>